<evidence type="ECO:0000256" key="10">
    <source>
        <dbReference type="SAM" id="SignalP"/>
    </source>
</evidence>
<feature type="chain" id="PRO_5021397363" description="cutinase" evidence="10">
    <location>
        <begin position="18"/>
        <end position="216"/>
    </location>
</feature>
<dbReference type="Pfam" id="PF01083">
    <property type="entry name" value="Cutinase"/>
    <property type="match status" value="1"/>
</dbReference>
<accession>A0A4Z1PB26</accession>
<feature type="disulfide bond" evidence="9">
    <location>
        <begin position="46"/>
        <end position="120"/>
    </location>
</feature>
<organism evidence="11 12">
    <name type="scientific">Venturia nashicola</name>
    <dbReference type="NCBI Taxonomy" id="86259"/>
    <lineage>
        <taxon>Eukaryota</taxon>
        <taxon>Fungi</taxon>
        <taxon>Dikarya</taxon>
        <taxon>Ascomycota</taxon>
        <taxon>Pezizomycotina</taxon>
        <taxon>Dothideomycetes</taxon>
        <taxon>Pleosporomycetidae</taxon>
        <taxon>Venturiales</taxon>
        <taxon>Venturiaceae</taxon>
        <taxon>Venturia</taxon>
    </lineage>
</organism>
<keyword evidence="12" id="KW-1185">Reference proteome</keyword>
<dbReference type="PANTHER" id="PTHR48250">
    <property type="entry name" value="CUTINASE 2-RELATED"/>
    <property type="match status" value="1"/>
</dbReference>
<evidence type="ECO:0000256" key="4">
    <source>
        <dbReference type="ARBA" id="ARBA00022729"/>
    </source>
</evidence>
<comment type="caution">
    <text evidence="11">The sequence shown here is derived from an EMBL/GenBank/DDBJ whole genome shotgun (WGS) entry which is preliminary data.</text>
</comment>
<dbReference type="InterPro" id="IPR000675">
    <property type="entry name" value="Cutinase/axe"/>
</dbReference>
<evidence type="ECO:0000313" key="11">
    <source>
        <dbReference type="EMBL" id="TID18097.1"/>
    </source>
</evidence>
<keyword evidence="4 10" id="KW-0732">Signal</keyword>
<comment type="similarity">
    <text evidence="1">Belongs to the cutinase family.</text>
</comment>
<dbReference type="GO" id="GO:0016052">
    <property type="term" value="P:carbohydrate catabolic process"/>
    <property type="evidence" value="ECO:0007669"/>
    <property type="project" value="TreeGrafter"/>
</dbReference>
<evidence type="ECO:0000256" key="5">
    <source>
        <dbReference type="ARBA" id="ARBA00022801"/>
    </source>
</evidence>
<evidence type="ECO:0000256" key="3">
    <source>
        <dbReference type="ARBA" id="ARBA00022487"/>
    </source>
</evidence>
<dbReference type="EMBL" id="SNSC02000015">
    <property type="protein sequence ID" value="TID18097.1"/>
    <property type="molecule type" value="Genomic_DNA"/>
</dbReference>
<gene>
    <name evidence="11" type="ORF">E6O75_ATG10742</name>
</gene>
<feature type="active site" description="Proton donor/acceptor" evidence="8">
    <location>
        <position position="196"/>
    </location>
</feature>
<evidence type="ECO:0000256" key="1">
    <source>
        <dbReference type="ARBA" id="ARBA00007534"/>
    </source>
</evidence>
<dbReference type="PANTHER" id="PTHR48250:SF2">
    <property type="entry name" value="CUTINASE"/>
    <property type="match status" value="1"/>
</dbReference>
<keyword evidence="3" id="KW-0719">Serine esterase</keyword>
<evidence type="ECO:0000256" key="8">
    <source>
        <dbReference type="PIRSR" id="PIRSR611150-1"/>
    </source>
</evidence>
<feature type="signal peptide" evidence="10">
    <location>
        <begin position="1"/>
        <end position="17"/>
    </location>
</feature>
<feature type="active site" description="Nucleophile" evidence="8">
    <location>
        <position position="131"/>
    </location>
</feature>
<feature type="disulfide bond" evidence="9">
    <location>
        <begin position="178"/>
        <end position="185"/>
    </location>
</feature>
<dbReference type="SMART" id="SM01110">
    <property type="entry name" value="Cutinase"/>
    <property type="match status" value="1"/>
</dbReference>
<name>A0A4Z1PB26_9PEZI</name>
<comment type="catalytic activity">
    <reaction evidence="7">
        <text>cutin + H2O = cutin monomers.</text>
        <dbReference type="EC" id="3.1.1.74"/>
    </reaction>
</comment>
<dbReference type="SUPFAM" id="SSF53474">
    <property type="entry name" value="alpha/beta-Hydrolases"/>
    <property type="match status" value="1"/>
</dbReference>
<evidence type="ECO:0000256" key="7">
    <source>
        <dbReference type="ARBA" id="ARBA00034045"/>
    </source>
</evidence>
<dbReference type="InterPro" id="IPR011150">
    <property type="entry name" value="Cutinase_monf"/>
</dbReference>
<dbReference type="GO" id="GO:0005576">
    <property type="term" value="C:extracellular region"/>
    <property type="evidence" value="ECO:0007669"/>
    <property type="project" value="InterPro"/>
</dbReference>
<dbReference type="AlphaFoldDB" id="A0A4Z1PB26"/>
<keyword evidence="6 9" id="KW-1015">Disulfide bond</keyword>
<dbReference type="Proteomes" id="UP000298493">
    <property type="component" value="Unassembled WGS sequence"/>
</dbReference>
<evidence type="ECO:0000256" key="6">
    <source>
        <dbReference type="ARBA" id="ARBA00023157"/>
    </source>
</evidence>
<dbReference type="GO" id="GO:0050525">
    <property type="term" value="F:cutinase activity"/>
    <property type="evidence" value="ECO:0007669"/>
    <property type="project" value="UniProtKB-EC"/>
</dbReference>
<protein>
    <recommendedName>
        <fullName evidence="2">cutinase</fullName>
        <ecNumber evidence="2">3.1.1.74</ecNumber>
    </recommendedName>
</protein>
<dbReference type="EC" id="3.1.1.74" evidence="2"/>
<proteinExistence type="inferred from homology"/>
<evidence type="ECO:0000313" key="12">
    <source>
        <dbReference type="Proteomes" id="UP000298493"/>
    </source>
</evidence>
<keyword evidence="5" id="KW-0378">Hydrolase</keyword>
<dbReference type="STRING" id="86259.A0A4Z1PB26"/>
<dbReference type="Gene3D" id="3.40.50.1820">
    <property type="entry name" value="alpha/beta hydrolase"/>
    <property type="match status" value="1"/>
</dbReference>
<evidence type="ECO:0000256" key="9">
    <source>
        <dbReference type="PIRSR" id="PIRSR611150-2"/>
    </source>
</evidence>
<dbReference type="InterPro" id="IPR029058">
    <property type="entry name" value="AB_hydrolase_fold"/>
</dbReference>
<feature type="active site" evidence="8">
    <location>
        <position position="182"/>
    </location>
</feature>
<sequence>MKLQQLLFAALTSTVLAAPLVEERACTPQGNGGGLNENGVVNNNCCTDITIIFARGTAEFGNVGTFAGPPFFKSLRAKLGASRVTVQGVNYPADLLGLATLGAAGSPDLASKVRLALSQCSKTQIVLSGYSQGAEVVHDAFLHQGLSAIQAKAAVLFGDPFNGAPAGNLSSEKLREICAPGDLICETDTLIATLNHLTYGRYADQAASWVISALGL</sequence>
<reference evidence="11 12" key="1">
    <citation type="submission" date="2019-04" db="EMBL/GenBank/DDBJ databases">
        <title>High contiguity whole genome sequence and gene annotation resource for two Venturia nashicola isolates.</title>
        <authorList>
            <person name="Prokchorchik M."/>
            <person name="Won K."/>
            <person name="Lee Y."/>
            <person name="Choi E.D."/>
            <person name="Segonzac C."/>
            <person name="Sohn K.H."/>
        </authorList>
    </citation>
    <scope>NUCLEOTIDE SEQUENCE [LARGE SCALE GENOMIC DNA]</scope>
    <source>
        <strain evidence="11 12">PRI2</strain>
    </source>
</reference>
<evidence type="ECO:0000256" key="2">
    <source>
        <dbReference type="ARBA" id="ARBA00013095"/>
    </source>
</evidence>